<dbReference type="EMBL" id="JBHRTN010000010">
    <property type="protein sequence ID" value="MFC3125599.1"/>
    <property type="molecule type" value="Genomic_DNA"/>
</dbReference>
<dbReference type="RefSeq" id="WP_379596413.1">
    <property type="nucleotide sequence ID" value="NZ_JBHRTN010000010.1"/>
</dbReference>
<evidence type="ECO:0000313" key="2">
    <source>
        <dbReference type="EMBL" id="MFC3125599.1"/>
    </source>
</evidence>
<dbReference type="Proteomes" id="UP001595593">
    <property type="component" value="Unassembled WGS sequence"/>
</dbReference>
<sequence length="347" mass="38138">MPDQHPFVPPRAADARHLPPGMEARPAFHRHAALRFLSAFALLVLAGFGAIAGAHWLLARQDLLPPPPLAATDCIDGKFAELRTIDLTSPNLIAIGSSATWRNLDLAAIARRLPGATPYNAAPCYLHIDQTAFLAEQLLPRLPAVTTVLTVVHPRDFEACPAAARAFFEPALFGAYLDGTVPGWLPYVSGFRPLYLARTAAERRAGGQPEGDRVAEDRFGSAVLRHRHFWRPELQLDPSCMQGLADLEAVVAERGARLVVAVLPMMPEWASANDPEGRRVDGWVRDMRARLTRPETLFVDGRTLQWDNSRFADPVHLIYPEHSAFSDLIGAAMQKAGFDLTRRVEGS</sequence>
<organism evidence="2 3">
    <name type="scientific">Teichococcus globiformis</name>
    <dbReference type="NCBI Taxonomy" id="2307229"/>
    <lineage>
        <taxon>Bacteria</taxon>
        <taxon>Pseudomonadati</taxon>
        <taxon>Pseudomonadota</taxon>
        <taxon>Alphaproteobacteria</taxon>
        <taxon>Acetobacterales</taxon>
        <taxon>Roseomonadaceae</taxon>
        <taxon>Roseomonas</taxon>
    </lineage>
</organism>
<evidence type="ECO:0008006" key="4">
    <source>
        <dbReference type="Google" id="ProtNLM"/>
    </source>
</evidence>
<proteinExistence type="predicted"/>
<gene>
    <name evidence="2" type="ORF">ACFOD4_11035</name>
</gene>
<protein>
    <recommendedName>
        <fullName evidence="4">SGNH/GDSL hydrolase family protein</fullName>
    </recommendedName>
</protein>
<name>A0ABV7FYX0_9PROT</name>
<keyword evidence="1" id="KW-1133">Transmembrane helix</keyword>
<comment type="caution">
    <text evidence="2">The sequence shown here is derived from an EMBL/GenBank/DDBJ whole genome shotgun (WGS) entry which is preliminary data.</text>
</comment>
<keyword evidence="3" id="KW-1185">Reference proteome</keyword>
<reference evidence="3" key="1">
    <citation type="journal article" date="2019" name="Int. J. Syst. Evol. Microbiol.">
        <title>The Global Catalogue of Microorganisms (GCM) 10K type strain sequencing project: providing services to taxonomists for standard genome sequencing and annotation.</title>
        <authorList>
            <consortium name="The Broad Institute Genomics Platform"/>
            <consortium name="The Broad Institute Genome Sequencing Center for Infectious Disease"/>
            <person name="Wu L."/>
            <person name="Ma J."/>
        </authorList>
    </citation>
    <scope>NUCLEOTIDE SEQUENCE [LARGE SCALE GENOMIC DNA]</scope>
    <source>
        <strain evidence="3">KCTC 52094</strain>
    </source>
</reference>
<keyword evidence="1" id="KW-0812">Transmembrane</keyword>
<feature type="transmembrane region" description="Helical" evidence="1">
    <location>
        <begin position="32"/>
        <end position="58"/>
    </location>
</feature>
<evidence type="ECO:0000256" key="1">
    <source>
        <dbReference type="SAM" id="Phobius"/>
    </source>
</evidence>
<keyword evidence="1" id="KW-0472">Membrane</keyword>
<accession>A0ABV7FYX0</accession>
<evidence type="ECO:0000313" key="3">
    <source>
        <dbReference type="Proteomes" id="UP001595593"/>
    </source>
</evidence>